<evidence type="ECO:0000313" key="1">
    <source>
        <dbReference type="EMBL" id="CAB4364419.1"/>
    </source>
</evidence>
<evidence type="ECO:0000313" key="2">
    <source>
        <dbReference type="EMBL" id="CAB4730407.1"/>
    </source>
</evidence>
<gene>
    <name evidence="2" type="ORF">UFOPK2656_02069</name>
    <name evidence="3" type="ORF">UFOPK3099_01968</name>
    <name evidence="4" type="ORF">UFOPK3267_00735</name>
    <name evidence="5" type="ORF">UFOPK3651_02312</name>
    <name evidence="1" type="ORF">UFOPK4189_02179</name>
</gene>
<name>A0A6J7BSN5_9ZZZZ</name>
<evidence type="ECO:0000313" key="5">
    <source>
        <dbReference type="EMBL" id="CAB4942785.1"/>
    </source>
</evidence>
<accession>A0A6J7BSN5</accession>
<evidence type="ECO:0000313" key="3">
    <source>
        <dbReference type="EMBL" id="CAB4829785.1"/>
    </source>
</evidence>
<reference evidence="4" key="1">
    <citation type="submission" date="2020-05" db="EMBL/GenBank/DDBJ databases">
        <authorList>
            <person name="Chiriac C."/>
            <person name="Salcher M."/>
            <person name="Ghai R."/>
            <person name="Kavagutti S V."/>
        </authorList>
    </citation>
    <scope>NUCLEOTIDE SEQUENCE</scope>
</reference>
<protein>
    <submittedName>
        <fullName evidence="4">Unannotated protein</fullName>
    </submittedName>
</protein>
<dbReference type="PROSITE" id="PS51257">
    <property type="entry name" value="PROKAR_LIPOPROTEIN"/>
    <property type="match status" value="1"/>
</dbReference>
<sequence length="253" mass="26742">MRRHWWCVGILSLALSATACRISGDGPPGTLVTGPVNLLYISDSSGWGVAEIYSSLIQKWLGVPVNVIDWREGGLSLKDAVAHIDRDLATIAAADIVVLEGNPYGSGVREGFGECMNKFATKSPGPYTVQDFAPYQALMEQALAKITTARAGKPTAIRVTDIYNAAPDMWVKLGLDADCRSIWDAQHEAISQAAATGGARFVSAYDVFNGPNHDQSPGKKGYLTSDGIHPSSIGADAMAVALDAAGYAELTGK</sequence>
<dbReference type="InterPro" id="IPR036514">
    <property type="entry name" value="SGNH_hydro_sf"/>
</dbReference>
<dbReference type="EMBL" id="CAEZYF010000013">
    <property type="protein sequence ID" value="CAB4730407.1"/>
    <property type="molecule type" value="Genomic_DNA"/>
</dbReference>
<evidence type="ECO:0000313" key="4">
    <source>
        <dbReference type="EMBL" id="CAB4848592.1"/>
    </source>
</evidence>
<dbReference type="EMBL" id="CAESGF010000013">
    <property type="protein sequence ID" value="CAB4364419.1"/>
    <property type="molecule type" value="Genomic_DNA"/>
</dbReference>
<organism evidence="4">
    <name type="scientific">freshwater metagenome</name>
    <dbReference type="NCBI Taxonomy" id="449393"/>
    <lineage>
        <taxon>unclassified sequences</taxon>
        <taxon>metagenomes</taxon>
        <taxon>ecological metagenomes</taxon>
    </lineage>
</organism>
<dbReference type="AlphaFoldDB" id="A0A6J7BSN5"/>
<proteinExistence type="predicted"/>
<dbReference type="EMBL" id="CAFAAV010000169">
    <property type="protein sequence ID" value="CAB4829785.1"/>
    <property type="molecule type" value="Genomic_DNA"/>
</dbReference>
<dbReference type="Gene3D" id="3.40.50.1110">
    <property type="entry name" value="SGNH hydrolase"/>
    <property type="match status" value="1"/>
</dbReference>
<dbReference type="SUPFAM" id="SSF52266">
    <property type="entry name" value="SGNH hydrolase"/>
    <property type="match status" value="1"/>
</dbReference>
<dbReference type="EMBL" id="CAFBIY010000028">
    <property type="protein sequence ID" value="CAB4848592.1"/>
    <property type="molecule type" value="Genomic_DNA"/>
</dbReference>
<dbReference type="EMBL" id="CAFBMT010000014">
    <property type="protein sequence ID" value="CAB4942785.1"/>
    <property type="molecule type" value="Genomic_DNA"/>
</dbReference>